<evidence type="ECO:0000313" key="2">
    <source>
        <dbReference type="Proteomes" id="UP000054563"/>
    </source>
</evidence>
<sequence length="131" mass="15238">MQIKQLAQYYSVHSYLVLMLKKETVGDTQESSENRNNIDGGFDMIIYCWLRHALFSFDLENLFTSTIVKQWEEFTVLIKQKSNGSGFFMIKQDNSQIIGMVQNMFGDLEDKLAVQLDEPPEDVETQKDNKK</sequence>
<proteinExistence type="predicted"/>
<accession>A0A0J8S2N2</accession>
<evidence type="ECO:0000313" key="1">
    <source>
        <dbReference type="EMBL" id="KMU90614.1"/>
    </source>
</evidence>
<name>A0A0J8S2N2_COCIT</name>
<dbReference type="EMBL" id="DS017023">
    <property type="protein sequence ID" value="KMU90614.1"/>
    <property type="molecule type" value="Genomic_DNA"/>
</dbReference>
<gene>
    <name evidence="1" type="ORF">CIHG_08330</name>
</gene>
<dbReference type="Proteomes" id="UP000054563">
    <property type="component" value="Unassembled WGS sequence"/>
</dbReference>
<dbReference type="AlphaFoldDB" id="A0A0J8S2N2"/>
<protein>
    <submittedName>
        <fullName evidence="1">Uncharacterized protein</fullName>
    </submittedName>
</protein>
<reference evidence="2" key="1">
    <citation type="journal article" date="2010" name="Genome Res.">
        <title>Population genomic sequencing of Coccidioides fungi reveals recent hybridization and transposon control.</title>
        <authorList>
            <person name="Neafsey D.E."/>
            <person name="Barker B.M."/>
            <person name="Sharpton T.J."/>
            <person name="Stajich J.E."/>
            <person name="Park D.J."/>
            <person name="Whiston E."/>
            <person name="Hung C.-Y."/>
            <person name="McMahan C."/>
            <person name="White J."/>
            <person name="Sykes S."/>
            <person name="Heiman D."/>
            <person name="Young S."/>
            <person name="Zeng Q."/>
            <person name="Abouelleil A."/>
            <person name="Aftuck L."/>
            <person name="Bessette D."/>
            <person name="Brown A."/>
            <person name="FitzGerald M."/>
            <person name="Lui A."/>
            <person name="Macdonald J.P."/>
            <person name="Priest M."/>
            <person name="Orbach M.J."/>
            <person name="Galgiani J.N."/>
            <person name="Kirkland T.N."/>
            <person name="Cole G.T."/>
            <person name="Birren B.W."/>
            <person name="Henn M.R."/>
            <person name="Taylor J.W."/>
            <person name="Rounsley S.D."/>
        </authorList>
    </citation>
    <scope>NUCLEOTIDE SEQUENCE [LARGE SCALE GENOMIC DNA]</scope>
    <source>
        <strain evidence="2">H538.4</strain>
    </source>
</reference>
<dbReference type="VEuPathDB" id="FungiDB:CIHG_08330"/>
<organism evidence="1 2">
    <name type="scientific">Coccidioides immitis H538.4</name>
    <dbReference type="NCBI Taxonomy" id="396776"/>
    <lineage>
        <taxon>Eukaryota</taxon>
        <taxon>Fungi</taxon>
        <taxon>Dikarya</taxon>
        <taxon>Ascomycota</taxon>
        <taxon>Pezizomycotina</taxon>
        <taxon>Eurotiomycetes</taxon>
        <taxon>Eurotiomycetidae</taxon>
        <taxon>Onygenales</taxon>
        <taxon>Onygenaceae</taxon>
        <taxon>Coccidioides</taxon>
    </lineage>
</organism>